<dbReference type="Pfam" id="PF16925">
    <property type="entry name" value="TetR_C_13"/>
    <property type="match status" value="1"/>
</dbReference>
<dbReference type="PROSITE" id="PS50977">
    <property type="entry name" value="HTH_TETR_2"/>
    <property type="match status" value="1"/>
</dbReference>
<evidence type="ECO:0000256" key="4">
    <source>
        <dbReference type="PROSITE-ProRule" id="PRU00335"/>
    </source>
</evidence>
<dbReference type="InterPro" id="IPR036271">
    <property type="entry name" value="Tet_transcr_reg_TetR-rel_C_sf"/>
</dbReference>
<dbReference type="InterPro" id="IPR009057">
    <property type="entry name" value="Homeodomain-like_sf"/>
</dbReference>
<feature type="DNA-binding region" description="H-T-H motif" evidence="4">
    <location>
        <begin position="31"/>
        <end position="50"/>
    </location>
</feature>
<dbReference type="PANTHER" id="PTHR47506">
    <property type="entry name" value="TRANSCRIPTIONAL REGULATORY PROTEIN"/>
    <property type="match status" value="1"/>
</dbReference>
<reference evidence="7" key="1">
    <citation type="journal article" date="2019" name="Int. J. Syst. Evol. Microbiol.">
        <title>The Global Catalogue of Microorganisms (GCM) 10K type strain sequencing project: providing services to taxonomists for standard genome sequencing and annotation.</title>
        <authorList>
            <consortium name="The Broad Institute Genomics Platform"/>
            <consortium name="The Broad Institute Genome Sequencing Center for Infectious Disease"/>
            <person name="Wu L."/>
            <person name="Ma J."/>
        </authorList>
    </citation>
    <scope>NUCLEOTIDE SEQUENCE [LARGE SCALE GENOMIC DNA]</scope>
    <source>
        <strain evidence="7">JCM 17125</strain>
    </source>
</reference>
<dbReference type="SUPFAM" id="SSF48498">
    <property type="entry name" value="Tetracyclin repressor-like, C-terminal domain"/>
    <property type="match status" value="1"/>
</dbReference>
<evidence type="ECO:0000256" key="2">
    <source>
        <dbReference type="ARBA" id="ARBA00023125"/>
    </source>
</evidence>
<dbReference type="RefSeq" id="WP_344943497.1">
    <property type="nucleotide sequence ID" value="NZ_BAABDC010000002.1"/>
</dbReference>
<sequence length="203" mass="22422">MVDVGKGESTKVAILDEAAELASLVGLGGLTIGTLAAATKLSKSGLYAHFDSKEALQVQVLQHARDRFTDVVMRPTIAAPRGEARVREFFERWITWQSTAFDGGCIFVDAASEFDDQEGPVRDELVRAERDKLESLTLIVGTAVSEGHFRDDVDPEQFAYELEGIVLAHHHARRLMRDGRAEERARRAFDRLVDDCRPAAPSA</sequence>
<organism evidence="6 7">
    <name type="scientific">Terrabacter ginsenosidimutans</name>
    <dbReference type="NCBI Taxonomy" id="490575"/>
    <lineage>
        <taxon>Bacteria</taxon>
        <taxon>Bacillati</taxon>
        <taxon>Actinomycetota</taxon>
        <taxon>Actinomycetes</taxon>
        <taxon>Micrococcales</taxon>
        <taxon>Intrasporangiaceae</taxon>
        <taxon>Terrabacter</taxon>
    </lineage>
</organism>
<evidence type="ECO:0000313" key="7">
    <source>
        <dbReference type="Proteomes" id="UP001501468"/>
    </source>
</evidence>
<protein>
    <recommendedName>
        <fullName evidence="5">HTH tetR-type domain-containing protein</fullName>
    </recommendedName>
</protein>
<evidence type="ECO:0000256" key="1">
    <source>
        <dbReference type="ARBA" id="ARBA00023015"/>
    </source>
</evidence>
<keyword evidence="1" id="KW-0805">Transcription regulation</keyword>
<dbReference type="PRINTS" id="PR00455">
    <property type="entry name" value="HTHTETR"/>
</dbReference>
<proteinExistence type="predicted"/>
<dbReference type="PANTHER" id="PTHR47506:SF6">
    <property type="entry name" value="HTH-TYPE TRANSCRIPTIONAL REPRESSOR NEMR"/>
    <property type="match status" value="1"/>
</dbReference>
<accession>A0ABP7D2L2</accession>
<dbReference type="Gene3D" id="1.10.357.10">
    <property type="entry name" value="Tetracycline Repressor, domain 2"/>
    <property type="match status" value="1"/>
</dbReference>
<dbReference type="SUPFAM" id="SSF46689">
    <property type="entry name" value="Homeodomain-like"/>
    <property type="match status" value="1"/>
</dbReference>
<dbReference type="EMBL" id="BAABDC010000002">
    <property type="protein sequence ID" value="GAA3698615.1"/>
    <property type="molecule type" value="Genomic_DNA"/>
</dbReference>
<dbReference type="Gene3D" id="1.10.10.60">
    <property type="entry name" value="Homeodomain-like"/>
    <property type="match status" value="1"/>
</dbReference>
<keyword evidence="3" id="KW-0804">Transcription</keyword>
<name>A0ABP7D2L2_9MICO</name>
<evidence type="ECO:0000256" key="3">
    <source>
        <dbReference type="ARBA" id="ARBA00023163"/>
    </source>
</evidence>
<dbReference type="InterPro" id="IPR011075">
    <property type="entry name" value="TetR_C"/>
</dbReference>
<comment type="caution">
    <text evidence="6">The sequence shown here is derived from an EMBL/GenBank/DDBJ whole genome shotgun (WGS) entry which is preliminary data.</text>
</comment>
<dbReference type="Proteomes" id="UP001501468">
    <property type="component" value="Unassembled WGS sequence"/>
</dbReference>
<feature type="domain" description="HTH tetR-type" evidence="5">
    <location>
        <begin position="8"/>
        <end position="68"/>
    </location>
</feature>
<evidence type="ECO:0000259" key="5">
    <source>
        <dbReference type="PROSITE" id="PS50977"/>
    </source>
</evidence>
<gene>
    <name evidence="6" type="ORF">GCM10022399_13820</name>
</gene>
<keyword evidence="7" id="KW-1185">Reference proteome</keyword>
<dbReference type="InterPro" id="IPR001647">
    <property type="entry name" value="HTH_TetR"/>
</dbReference>
<evidence type="ECO:0000313" key="6">
    <source>
        <dbReference type="EMBL" id="GAA3698615.1"/>
    </source>
</evidence>
<keyword evidence="2 4" id="KW-0238">DNA-binding</keyword>
<dbReference type="Pfam" id="PF00440">
    <property type="entry name" value="TetR_N"/>
    <property type="match status" value="1"/>
</dbReference>